<name>G0SI26_CHATD</name>
<dbReference type="Proteomes" id="UP000008066">
    <property type="component" value="Unassembled WGS sequence"/>
</dbReference>
<dbReference type="GO" id="GO:0045027">
    <property type="term" value="F:DNA end binding"/>
    <property type="evidence" value="ECO:0007669"/>
    <property type="project" value="TreeGrafter"/>
</dbReference>
<evidence type="ECO:0000259" key="10">
    <source>
        <dbReference type="Pfam" id="PF21928"/>
    </source>
</evidence>
<evidence type="ECO:0000256" key="6">
    <source>
        <dbReference type="ARBA" id="ARBA00025747"/>
    </source>
</evidence>
<dbReference type="Pfam" id="PF09302">
    <property type="entry name" value="XLF"/>
    <property type="match status" value="1"/>
</dbReference>
<proteinExistence type="inferred from homology"/>
<keyword evidence="2" id="KW-0227">DNA damage</keyword>
<dbReference type="GeneID" id="18261463"/>
<evidence type="ECO:0000313" key="12">
    <source>
        <dbReference type="Proteomes" id="UP000008066"/>
    </source>
</evidence>
<dbReference type="PANTHER" id="PTHR32235">
    <property type="entry name" value="NON-HOMOLOGOUS END-JOINING FACTOR 1"/>
    <property type="match status" value="1"/>
</dbReference>
<dbReference type="InterPro" id="IPR038051">
    <property type="entry name" value="XRCC4-like_N_sf"/>
</dbReference>
<evidence type="ECO:0000313" key="11">
    <source>
        <dbReference type="EMBL" id="EGS17096.1"/>
    </source>
</evidence>
<accession>G0SI26</accession>
<comment type="subcellular location">
    <subcellularLocation>
        <location evidence="1">Nucleus</location>
    </subcellularLocation>
</comment>
<gene>
    <name evidence="11" type="ORF">CTHT_0074250</name>
</gene>
<keyword evidence="3" id="KW-0238">DNA-binding</keyword>
<evidence type="ECO:0000259" key="9">
    <source>
        <dbReference type="Pfam" id="PF09302"/>
    </source>
</evidence>
<feature type="compositionally biased region" description="Pro residues" evidence="8">
    <location>
        <begin position="366"/>
        <end position="375"/>
    </location>
</feature>
<feature type="compositionally biased region" description="Basic and acidic residues" evidence="8">
    <location>
        <begin position="290"/>
        <end position="311"/>
    </location>
</feature>
<feature type="region of interest" description="Disordered" evidence="8">
    <location>
        <begin position="271"/>
        <end position="536"/>
    </location>
</feature>
<feature type="compositionally biased region" description="Basic residues" evidence="8">
    <location>
        <begin position="521"/>
        <end position="536"/>
    </location>
</feature>
<feature type="compositionally biased region" description="Basic and acidic residues" evidence="8">
    <location>
        <begin position="474"/>
        <end position="520"/>
    </location>
</feature>
<dbReference type="Pfam" id="PF21928">
    <property type="entry name" value="XLF_CC"/>
    <property type="match status" value="1"/>
</dbReference>
<feature type="compositionally biased region" description="Polar residues" evidence="8">
    <location>
        <begin position="273"/>
        <end position="283"/>
    </location>
</feature>
<reference evidence="11 12" key="1">
    <citation type="journal article" date="2011" name="Cell">
        <title>Insight into structure and assembly of the nuclear pore complex by utilizing the genome of a eukaryotic thermophile.</title>
        <authorList>
            <person name="Amlacher S."/>
            <person name="Sarges P."/>
            <person name="Flemming D."/>
            <person name="van Noort V."/>
            <person name="Kunze R."/>
            <person name="Devos D.P."/>
            <person name="Arumugam M."/>
            <person name="Bork P."/>
            <person name="Hurt E."/>
        </authorList>
    </citation>
    <scope>NUCLEOTIDE SEQUENCE [LARGE SCALE GENOMIC DNA]</scope>
    <source>
        <strain evidence="12">DSM 1495 / CBS 144.50 / IMI 039719</strain>
    </source>
</reference>
<sequence length="536" mass="58588">MIAQPLWRQLPATAPGIPALLVSTTFGHDSYSIHVTDLANVWVESLERRHIIGRAYTTGSSIDPCDGPDQFRKLLELIGAAFDANDKDHPNISMTLTRGADDSLEIEIICVLPRPLEPFKWPMVLKKCPQSTLASELVLPLIQAQESHAREIDQLCSLIHEKDVVINRLVDKLEAAGIGLEHVFYALSGKRRVSRSVAESKVGGLVRFNEAEFREKASQSQSESGPGDVSSLLRSVFGTKGLQYKSNMDLEASLVLNDWWTKFSRGRRITLSKLEQQQQTTAPPLQREPTPPKDKDDDFQVHTTPSRRDQTQEPPSRKRVSLARPTTADDDETASSGDDETSEPPRSAKALTPSRDRLGPIGGKKPPSPSPPPPAESQKSTSSKTMAIGGDSETDSGTASEPDNDAMDTSPPKSPPRPQPRRGMLGQIGGKPKPTPAPEPRRSPTLTASAPQASPAPKRHKLGVIGKKAASPTSEDRGASTSDDDRGRSKDPVAENRGEERPRETSQERADRKRAELEKNLKKKATAGPVKKKRKF</sequence>
<feature type="domain" description="XLF-like coiled-coil region" evidence="10">
    <location>
        <begin position="129"/>
        <end position="181"/>
    </location>
</feature>
<evidence type="ECO:0000256" key="3">
    <source>
        <dbReference type="ARBA" id="ARBA00023125"/>
    </source>
</evidence>
<evidence type="ECO:0000256" key="8">
    <source>
        <dbReference type="SAM" id="MobiDB-lite"/>
    </source>
</evidence>
<evidence type="ECO:0000256" key="4">
    <source>
        <dbReference type="ARBA" id="ARBA00023204"/>
    </source>
</evidence>
<dbReference type="PANTHER" id="PTHR32235:SF1">
    <property type="entry name" value="NON-HOMOLOGOUS END-JOINING FACTOR 1"/>
    <property type="match status" value="1"/>
</dbReference>
<dbReference type="InterPro" id="IPR052287">
    <property type="entry name" value="NHEJ_factor"/>
</dbReference>
<organism evidence="12">
    <name type="scientific">Chaetomium thermophilum (strain DSM 1495 / CBS 144.50 / IMI 039719)</name>
    <name type="common">Thermochaetoides thermophila</name>
    <dbReference type="NCBI Taxonomy" id="759272"/>
    <lineage>
        <taxon>Eukaryota</taxon>
        <taxon>Fungi</taxon>
        <taxon>Dikarya</taxon>
        <taxon>Ascomycota</taxon>
        <taxon>Pezizomycotina</taxon>
        <taxon>Sordariomycetes</taxon>
        <taxon>Sordariomycetidae</taxon>
        <taxon>Sordariales</taxon>
        <taxon>Chaetomiaceae</taxon>
        <taxon>Thermochaetoides</taxon>
    </lineage>
</organism>
<dbReference type="AlphaFoldDB" id="G0SI26"/>
<dbReference type="RefSeq" id="XP_006697678.1">
    <property type="nucleotide sequence ID" value="XM_006697615.1"/>
</dbReference>
<dbReference type="OMA" id="IKGVAPF"/>
<keyword evidence="5" id="KW-0539">Nucleus</keyword>
<dbReference type="EMBL" id="GL988048">
    <property type="protein sequence ID" value="EGS17096.1"/>
    <property type="molecule type" value="Genomic_DNA"/>
</dbReference>
<comment type="similarity">
    <text evidence="6">Belongs to the XRCC4-XLF family. XLF subfamily.</text>
</comment>
<dbReference type="KEGG" id="cthr:CTHT_0074250"/>
<evidence type="ECO:0000256" key="2">
    <source>
        <dbReference type="ARBA" id="ARBA00022763"/>
    </source>
</evidence>
<evidence type="ECO:0000256" key="5">
    <source>
        <dbReference type="ARBA" id="ARBA00023242"/>
    </source>
</evidence>
<dbReference type="Gene3D" id="2.170.210.10">
    <property type="entry name" value="DNA double-strand break repair and VJ recombination XRCC4, N-terminal"/>
    <property type="match status" value="1"/>
</dbReference>
<protein>
    <recommendedName>
        <fullName evidence="7">Non-homologous end-joining factor 1</fullName>
    </recommendedName>
</protein>
<evidence type="ECO:0000256" key="1">
    <source>
        <dbReference type="ARBA" id="ARBA00004123"/>
    </source>
</evidence>
<keyword evidence="12" id="KW-1185">Reference proteome</keyword>
<dbReference type="CDD" id="cd22285">
    <property type="entry name" value="HD_XLF_N"/>
    <property type="match status" value="1"/>
</dbReference>
<keyword evidence="4" id="KW-0234">DNA repair</keyword>
<evidence type="ECO:0000256" key="7">
    <source>
        <dbReference type="ARBA" id="ARBA00044529"/>
    </source>
</evidence>
<dbReference type="eggNOG" id="ENOG502SCQK">
    <property type="taxonomic scope" value="Eukaryota"/>
</dbReference>
<dbReference type="GO" id="GO:0006303">
    <property type="term" value="P:double-strand break repair via nonhomologous end joining"/>
    <property type="evidence" value="ECO:0007669"/>
    <property type="project" value="TreeGrafter"/>
</dbReference>
<dbReference type="InterPro" id="IPR053829">
    <property type="entry name" value="XLF-like_CC"/>
</dbReference>
<feature type="compositionally biased region" description="Acidic residues" evidence="8">
    <location>
        <begin position="328"/>
        <end position="342"/>
    </location>
</feature>
<dbReference type="GO" id="GO:0032807">
    <property type="term" value="C:DNA ligase IV complex"/>
    <property type="evidence" value="ECO:0007669"/>
    <property type="project" value="TreeGrafter"/>
</dbReference>
<dbReference type="STRING" id="759272.G0SI26"/>
<feature type="domain" description="XLF-like N-terminal" evidence="9">
    <location>
        <begin position="7"/>
        <end position="127"/>
    </location>
</feature>
<dbReference type="HOGENOM" id="CLU_022898_1_0_1"/>
<dbReference type="InterPro" id="IPR015381">
    <property type="entry name" value="XLF-like_N"/>
</dbReference>
<dbReference type="OrthoDB" id="2155935at2759"/>